<gene>
    <name evidence="2" type="ORF">XAT740_LOCUS51090</name>
</gene>
<sequence length="278" mass="32306">MESSHSETESFAKLYIHLKFNETGDVIAKDNSDHDYFGILRNNAMFVAGRNDGNTALLNGIHGYVELPRDLVLPSVDFTITTYKEYLETESKYKLQVIPNKETHFHKMKAKYIFEWFYHWIHNYNLFIPDEDEYDDNSQPTDPEISLKYQRYTTRLYVFLLAVFLYILFLIALILPQTGVVIIEHVTPDIFGKLQAEHGETLSCPCSTTIVPYKDFVTNTVFYHPICSSIFVDERWIRALYLSYSSTFLVVDFRTTASFQFKLLAALCSLAMRTVTQT</sequence>
<dbReference type="Proteomes" id="UP000663828">
    <property type="component" value="Unassembled WGS sequence"/>
</dbReference>
<evidence type="ECO:0000256" key="1">
    <source>
        <dbReference type="SAM" id="Phobius"/>
    </source>
</evidence>
<feature type="non-terminal residue" evidence="2">
    <location>
        <position position="1"/>
    </location>
</feature>
<reference evidence="2" key="1">
    <citation type="submission" date="2021-02" db="EMBL/GenBank/DDBJ databases">
        <authorList>
            <person name="Nowell W R."/>
        </authorList>
    </citation>
    <scope>NUCLEOTIDE SEQUENCE</scope>
</reference>
<dbReference type="EMBL" id="CAJNOR010008025">
    <property type="protein sequence ID" value="CAF1627367.1"/>
    <property type="molecule type" value="Genomic_DNA"/>
</dbReference>
<proteinExistence type="predicted"/>
<feature type="transmembrane region" description="Helical" evidence="1">
    <location>
        <begin position="156"/>
        <end position="175"/>
    </location>
</feature>
<name>A0A816CVB6_ADIRI</name>
<keyword evidence="1" id="KW-0472">Membrane</keyword>
<protein>
    <submittedName>
        <fullName evidence="2">Uncharacterized protein</fullName>
    </submittedName>
</protein>
<accession>A0A816CVB6</accession>
<organism evidence="2 3">
    <name type="scientific">Adineta ricciae</name>
    <name type="common">Rotifer</name>
    <dbReference type="NCBI Taxonomy" id="249248"/>
    <lineage>
        <taxon>Eukaryota</taxon>
        <taxon>Metazoa</taxon>
        <taxon>Spiralia</taxon>
        <taxon>Gnathifera</taxon>
        <taxon>Rotifera</taxon>
        <taxon>Eurotatoria</taxon>
        <taxon>Bdelloidea</taxon>
        <taxon>Adinetida</taxon>
        <taxon>Adinetidae</taxon>
        <taxon>Adineta</taxon>
    </lineage>
</organism>
<comment type="caution">
    <text evidence="2">The sequence shown here is derived from an EMBL/GenBank/DDBJ whole genome shotgun (WGS) entry which is preliminary data.</text>
</comment>
<keyword evidence="1" id="KW-1133">Transmembrane helix</keyword>
<dbReference type="AlphaFoldDB" id="A0A816CVB6"/>
<evidence type="ECO:0000313" key="2">
    <source>
        <dbReference type="EMBL" id="CAF1627367.1"/>
    </source>
</evidence>
<evidence type="ECO:0000313" key="3">
    <source>
        <dbReference type="Proteomes" id="UP000663828"/>
    </source>
</evidence>
<keyword evidence="1" id="KW-0812">Transmembrane</keyword>
<keyword evidence="3" id="KW-1185">Reference proteome</keyword>